<keyword evidence="2" id="KW-1185">Reference proteome</keyword>
<feature type="coiled-coil region" evidence="1">
    <location>
        <begin position="121"/>
        <end position="158"/>
    </location>
</feature>
<dbReference type="Gene3D" id="2.120.10.30">
    <property type="entry name" value="TolB, C-terminal domain"/>
    <property type="match status" value="1"/>
</dbReference>
<evidence type="ECO:0000256" key="1">
    <source>
        <dbReference type="SAM" id="Coils"/>
    </source>
</evidence>
<reference evidence="3" key="1">
    <citation type="submission" date="2017-02" db="UniProtKB">
        <authorList>
            <consortium name="WormBaseParasite"/>
        </authorList>
    </citation>
    <scope>IDENTIFICATION</scope>
</reference>
<keyword evidence="1" id="KW-0175">Coiled coil</keyword>
<evidence type="ECO:0000313" key="3">
    <source>
        <dbReference type="WBParaSite" id="EEL_0001045701-mRNA-1"/>
    </source>
</evidence>
<dbReference type="WBParaSite" id="EEL_0001045701-mRNA-1">
    <property type="protein sequence ID" value="EEL_0001045701-mRNA-1"/>
    <property type="gene ID" value="EEL_0001045701"/>
</dbReference>
<name>A0A0R3S6N5_9BILA</name>
<evidence type="ECO:0000313" key="2">
    <source>
        <dbReference type="Proteomes" id="UP000050640"/>
    </source>
</evidence>
<protein>
    <submittedName>
        <fullName evidence="3">WD_REPEATS_REGION domain-containing protein</fullName>
    </submittedName>
</protein>
<sequence>MEYDNIVWIKEEIPNDVGLMSQLSTTTTAPVDSSSPQINDATDGDISSQITVQFFDGNNKKTSVEFCNENKEGNGNSISSEEFDITEYEKKLYYNAKQTIDLIGDLCNRSEQITGQQKETLLRLEEEQQEWRKVAEKMEEVTKQNEQLAIANQELEQRLVERSVHQEERGMNQSIKWETNLSQTQWPTVDSSHISNNNLSQPNSVTFLQSTDKIVVTDQDNGLLLFSTQSGLIKKVSSTEWKWPQSAVYTPDNKILITAMVKDEGGNKVVWKRNLLKFDENLEFVSRIEGPKWIENETVTREHLCVALNGYIYLCVTGDTFSALYELTTDGQWTELCHKRSTRFSYIQVLAVIDVITELLVVEQKRGYIWLLSVRESTVCNRGMIAAVEKPGALCIDDENQLFIHDIGRSKIRLLEPRGFEVVQDVALASKNLTAITAYQGLIAAVYIVDKIIHLHRYSGSYDIFS</sequence>
<accession>A0A0R3S6N5</accession>
<dbReference type="InterPro" id="IPR011042">
    <property type="entry name" value="6-blade_b-propeller_TolB-like"/>
</dbReference>
<organism evidence="2 3">
    <name type="scientific">Elaeophora elaphi</name>
    <dbReference type="NCBI Taxonomy" id="1147741"/>
    <lineage>
        <taxon>Eukaryota</taxon>
        <taxon>Metazoa</taxon>
        <taxon>Ecdysozoa</taxon>
        <taxon>Nematoda</taxon>
        <taxon>Chromadorea</taxon>
        <taxon>Rhabditida</taxon>
        <taxon>Spirurina</taxon>
        <taxon>Spiruromorpha</taxon>
        <taxon>Filarioidea</taxon>
        <taxon>Onchocercidae</taxon>
        <taxon>Elaeophora</taxon>
    </lineage>
</organism>
<proteinExistence type="predicted"/>
<dbReference type="Proteomes" id="UP000050640">
    <property type="component" value="Unplaced"/>
</dbReference>
<dbReference type="AlphaFoldDB" id="A0A0R3S6N5"/>
<dbReference type="SUPFAM" id="SSF63825">
    <property type="entry name" value="YWTD domain"/>
    <property type="match status" value="1"/>
</dbReference>